<dbReference type="EMBL" id="CP020370">
    <property type="protein sequence ID" value="AUB79926.1"/>
    <property type="molecule type" value="Genomic_DNA"/>
</dbReference>
<feature type="transmembrane region" description="Helical" evidence="1">
    <location>
        <begin position="6"/>
        <end position="26"/>
    </location>
</feature>
<gene>
    <name evidence="2" type="ORF">THSYN_02405</name>
</gene>
<dbReference type="Proteomes" id="UP000232638">
    <property type="component" value="Chromosome"/>
</dbReference>
<feature type="transmembrane region" description="Helical" evidence="1">
    <location>
        <begin position="115"/>
        <end position="139"/>
    </location>
</feature>
<feature type="transmembrane region" description="Helical" evidence="1">
    <location>
        <begin position="396"/>
        <end position="415"/>
    </location>
</feature>
<proteinExistence type="predicted"/>
<protein>
    <recommendedName>
        <fullName evidence="4">Oligosaccharide repeat unit polymerase</fullName>
    </recommendedName>
</protein>
<sequence length="460" mass="49429">MRSTDGLLPYLLFGLLPLGLMLLYLVRGGRLELASLRFAGILLLWVSYHLSPWLFYLQGSWNSFLLVPRFIGAALLFSTLSMFAFLLGYSWAGGGVRRGQVKALLASDAFRVKPYILVVLSTFLLIAMVVQAGGVEQVWASDLPRGFGQFATRDAVGKLSQMVAVLAGAAGVVVATVASVVLLRNRALTAPWWVGIFSLVVALLPGIWAFSRGAGAPLGIFAFIAFRLGTNRSLTAGVGALFLAWNLGQIGLNERGNYYPGVGNFLAAVISDESDLQRHHRIRALPFGPADNPLEAVSAWTRKAQQRKLDDPDGLASLISVLWHLNPVPSEFTGLPPIGRDLAKVMGTFGSTGLTSPLLADLFYAFGYLGSVFMLLIGAVCGWFEKQARTSPGLDYEIGVVLCLIGLGIGSQLGLRAATRPLFYALVLVWITRKGGNHEIPSGRPVVARSTNNRKVGGLG</sequence>
<keyword evidence="1" id="KW-1133">Transmembrane helix</keyword>
<organism evidence="2 3">
    <name type="scientific">Candidatus Thiodictyon syntrophicum</name>
    <dbReference type="NCBI Taxonomy" id="1166950"/>
    <lineage>
        <taxon>Bacteria</taxon>
        <taxon>Pseudomonadati</taxon>
        <taxon>Pseudomonadota</taxon>
        <taxon>Gammaproteobacteria</taxon>
        <taxon>Chromatiales</taxon>
        <taxon>Chromatiaceae</taxon>
        <taxon>Thiodictyon</taxon>
    </lineage>
</organism>
<evidence type="ECO:0000313" key="3">
    <source>
        <dbReference type="Proteomes" id="UP000232638"/>
    </source>
</evidence>
<dbReference type="RefSeq" id="WP_100917736.1">
    <property type="nucleotide sequence ID" value="NZ_CP020370.1"/>
</dbReference>
<feature type="transmembrane region" description="Helical" evidence="1">
    <location>
        <begin position="190"/>
        <end position="210"/>
    </location>
</feature>
<dbReference type="KEGG" id="tsy:THSYN_02405"/>
<keyword evidence="3" id="KW-1185">Reference proteome</keyword>
<dbReference type="AlphaFoldDB" id="A0A2K8U2W1"/>
<accession>A0A2K8U2W1</accession>
<keyword evidence="1" id="KW-0812">Transmembrane</keyword>
<feature type="transmembrane region" description="Helical" evidence="1">
    <location>
        <begin position="362"/>
        <end position="384"/>
    </location>
</feature>
<evidence type="ECO:0000313" key="2">
    <source>
        <dbReference type="EMBL" id="AUB79926.1"/>
    </source>
</evidence>
<keyword evidence="1" id="KW-0472">Membrane</keyword>
<feature type="transmembrane region" description="Helical" evidence="1">
    <location>
        <begin position="38"/>
        <end position="58"/>
    </location>
</feature>
<feature type="transmembrane region" description="Helical" evidence="1">
    <location>
        <begin position="70"/>
        <end position="94"/>
    </location>
</feature>
<name>A0A2K8U2W1_9GAMM</name>
<evidence type="ECO:0008006" key="4">
    <source>
        <dbReference type="Google" id="ProtNLM"/>
    </source>
</evidence>
<evidence type="ECO:0000256" key="1">
    <source>
        <dbReference type="SAM" id="Phobius"/>
    </source>
</evidence>
<reference evidence="2 3" key="1">
    <citation type="submission" date="2017-03" db="EMBL/GenBank/DDBJ databases">
        <title>Complete genome sequence of Candidatus 'Thiodictyon syntrophicum' sp. nov. strain Cad16T, a photolithoautotroph purple sulfur bacterium isolated from an alpine meromictic lake.</title>
        <authorList>
            <person name="Luedin S.M."/>
            <person name="Pothier J.F."/>
            <person name="Danza F."/>
            <person name="Storelli N."/>
            <person name="Wittwer M."/>
            <person name="Tonolla M."/>
        </authorList>
    </citation>
    <scope>NUCLEOTIDE SEQUENCE [LARGE SCALE GENOMIC DNA]</scope>
    <source>
        <strain evidence="2 3">Cad16T</strain>
    </source>
</reference>
<feature type="transmembrane region" description="Helical" evidence="1">
    <location>
        <begin position="159"/>
        <end position="183"/>
    </location>
</feature>